<keyword evidence="1" id="KW-0812">Transmembrane</keyword>
<feature type="transmembrane region" description="Helical" evidence="1">
    <location>
        <begin position="40"/>
        <end position="57"/>
    </location>
</feature>
<keyword evidence="1" id="KW-1133">Transmembrane helix</keyword>
<evidence type="ECO:0000256" key="1">
    <source>
        <dbReference type="SAM" id="Phobius"/>
    </source>
</evidence>
<protein>
    <submittedName>
        <fullName evidence="2">Uncharacterized protein</fullName>
    </submittedName>
</protein>
<accession>A0A9D2TFV5</accession>
<dbReference type="Proteomes" id="UP000823863">
    <property type="component" value="Unassembled WGS sequence"/>
</dbReference>
<proteinExistence type="predicted"/>
<reference evidence="2" key="2">
    <citation type="submission" date="2021-04" db="EMBL/GenBank/DDBJ databases">
        <authorList>
            <person name="Gilroy R."/>
        </authorList>
    </citation>
    <scope>NUCLEOTIDE SEQUENCE</scope>
    <source>
        <strain evidence="2">CHK198-12963</strain>
    </source>
</reference>
<dbReference type="AlphaFoldDB" id="A0A9D2TFV5"/>
<evidence type="ECO:0000313" key="2">
    <source>
        <dbReference type="EMBL" id="HJC67273.1"/>
    </source>
</evidence>
<comment type="caution">
    <text evidence="2">The sequence shown here is derived from an EMBL/GenBank/DDBJ whole genome shotgun (WGS) entry which is preliminary data.</text>
</comment>
<reference evidence="2" key="1">
    <citation type="journal article" date="2021" name="PeerJ">
        <title>Extensive microbial diversity within the chicken gut microbiome revealed by metagenomics and culture.</title>
        <authorList>
            <person name="Gilroy R."/>
            <person name="Ravi A."/>
            <person name="Getino M."/>
            <person name="Pursley I."/>
            <person name="Horton D.L."/>
            <person name="Alikhan N.F."/>
            <person name="Baker D."/>
            <person name="Gharbi K."/>
            <person name="Hall N."/>
            <person name="Watson M."/>
            <person name="Adriaenssens E.M."/>
            <person name="Foster-Nyarko E."/>
            <person name="Jarju S."/>
            <person name="Secka A."/>
            <person name="Antonio M."/>
            <person name="Oren A."/>
            <person name="Chaudhuri R.R."/>
            <person name="La Ragione R."/>
            <person name="Hildebrand F."/>
            <person name="Pallen M.J."/>
        </authorList>
    </citation>
    <scope>NUCLEOTIDE SEQUENCE</scope>
    <source>
        <strain evidence="2">CHK198-12963</strain>
    </source>
</reference>
<evidence type="ECO:0000313" key="3">
    <source>
        <dbReference type="Proteomes" id="UP000823863"/>
    </source>
</evidence>
<name>A0A9D2TFV5_9FIRM</name>
<sequence length="62" mass="7151">MKIRRWIRIILSHICIVCSAALLAVQVLDWFNPFMDFLGHARFLLIILCVSAFFLSVEQGDV</sequence>
<keyword evidence="1" id="KW-0472">Membrane</keyword>
<organism evidence="2 3">
    <name type="scientific">Candidatus Enterocloster excrementigallinarum</name>
    <dbReference type="NCBI Taxonomy" id="2838558"/>
    <lineage>
        <taxon>Bacteria</taxon>
        <taxon>Bacillati</taxon>
        <taxon>Bacillota</taxon>
        <taxon>Clostridia</taxon>
        <taxon>Lachnospirales</taxon>
        <taxon>Lachnospiraceae</taxon>
        <taxon>Enterocloster</taxon>
    </lineage>
</organism>
<feature type="transmembrane region" description="Helical" evidence="1">
    <location>
        <begin position="7"/>
        <end position="28"/>
    </location>
</feature>
<dbReference type="EMBL" id="DWWB01000062">
    <property type="protein sequence ID" value="HJC67273.1"/>
    <property type="molecule type" value="Genomic_DNA"/>
</dbReference>
<gene>
    <name evidence="2" type="ORF">H9931_11255</name>
</gene>